<name>A0ABS4WY03_9MICO</name>
<dbReference type="PRINTS" id="PR00411">
    <property type="entry name" value="PNDRDTASEI"/>
</dbReference>
<dbReference type="InterPro" id="IPR023753">
    <property type="entry name" value="FAD/NAD-binding_dom"/>
</dbReference>
<dbReference type="RefSeq" id="WP_209899983.1">
    <property type="nucleotide sequence ID" value="NZ_BAAAJW010000004.1"/>
</dbReference>
<evidence type="ECO:0000313" key="7">
    <source>
        <dbReference type="EMBL" id="MBP2381080.1"/>
    </source>
</evidence>
<dbReference type="InterPro" id="IPR036188">
    <property type="entry name" value="FAD/NAD-bd_sf"/>
</dbReference>
<dbReference type="Proteomes" id="UP001519290">
    <property type="component" value="Unassembled WGS sequence"/>
</dbReference>
<accession>A0ABS4WY03</accession>
<dbReference type="InterPro" id="IPR050446">
    <property type="entry name" value="FAD-oxidoreductase/Apoptosis"/>
</dbReference>
<proteinExistence type="predicted"/>
<keyword evidence="2" id="KW-0285">Flavoprotein</keyword>
<dbReference type="Pfam" id="PF07992">
    <property type="entry name" value="Pyr_redox_2"/>
    <property type="match status" value="1"/>
</dbReference>
<reference evidence="7 8" key="1">
    <citation type="submission" date="2021-03" db="EMBL/GenBank/DDBJ databases">
        <title>Sequencing the genomes of 1000 actinobacteria strains.</title>
        <authorList>
            <person name="Klenk H.-P."/>
        </authorList>
    </citation>
    <scope>NUCLEOTIDE SEQUENCE [LARGE SCALE GENOMIC DNA]</scope>
    <source>
        <strain evidence="7 8">DSM 14566</strain>
    </source>
</reference>
<keyword evidence="8" id="KW-1185">Reference proteome</keyword>
<gene>
    <name evidence="7" type="ORF">JOF43_001037</name>
</gene>
<evidence type="ECO:0000256" key="2">
    <source>
        <dbReference type="ARBA" id="ARBA00022630"/>
    </source>
</evidence>
<dbReference type="Gene3D" id="3.30.390.30">
    <property type="match status" value="1"/>
</dbReference>
<evidence type="ECO:0000256" key="3">
    <source>
        <dbReference type="ARBA" id="ARBA00022827"/>
    </source>
</evidence>
<evidence type="ECO:0000256" key="4">
    <source>
        <dbReference type="ARBA" id="ARBA00023002"/>
    </source>
</evidence>
<dbReference type="SUPFAM" id="SSF51905">
    <property type="entry name" value="FAD/NAD(P)-binding domain"/>
    <property type="match status" value="2"/>
</dbReference>
<dbReference type="Pfam" id="PF14759">
    <property type="entry name" value="Reductase_C"/>
    <property type="match status" value="1"/>
</dbReference>
<dbReference type="SUPFAM" id="SSF55424">
    <property type="entry name" value="FAD/NAD-linked reductases, dimerisation (C-terminal) domain"/>
    <property type="match status" value="1"/>
</dbReference>
<keyword evidence="3" id="KW-0274">FAD</keyword>
<protein>
    <submittedName>
        <fullName evidence="7">NADPH-dependent 2,4-dienoyl-CoA reductase/sulfur reductase-like enzyme</fullName>
    </submittedName>
</protein>
<dbReference type="InterPro" id="IPR016156">
    <property type="entry name" value="FAD/NAD-linked_Rdtase_dimer_sf"/>
</dbReference>
<organism evidence="7 8">
    <name type="scientific">Brachybacterium sacelli</name>
    <dbReference type="NCBI Taxonomy" id="173364"/>
    <lineage>
        <taxon>Bacteria</taxon>
        <taxon>Bacillati</taxon>
        <taxon>Actinomycetota</taxon>
        <taxon>Actinomycetes</taxon>
        <taxon>Micrococcales</taxon>
        <taxon>Dermabacteraceae</taxon>
        <taxon>Brachybacterium</taxon>
    </lineage>
</organism>
<evidence type="ECO:0000259" key="6">
    <source>
        <dbReference type="Pfam" id="PF14759"/>
    </source>
</evidence>
<dbReference type="EMBL" id="JAGIOD010000001">
    <property type="protein sequence ID" value="MBP2381080.1"/>
    <property type="molecule type" value="Genomic_DNA"/>
</dbReference>
<comment type="caution">
    <text evidence="7">The sequence shown here is derived from an EMBL/GenBank/DDBJ whole genome shotgun (WGS) entry which is preliminary data.</text>
</comment>
<evidence type="ECO:0000313" key="8">
    <source>
        <dbReference type="Proteomes" id="UP001519290"/>
    </source>
</evidence>
<dbReference type="Gene3D" id="3.50.50.60">
    <property type="entry name" value="FAD/NAD(P)-binding domain"/>
    <property type="match status" value="2"/>
</dbReference>
<keyword evidence="4" id="KW-0560">Oxidoreductase</keyword>
<dbReference type="InterPro" id="IPR028202">
    <property type="entry name" value="Reductase_C"/>
</dbReference>
<feature type="domain" description="FAD/NAD(P)-binding" evidence="5">
    <location>
        <begin position="9"/>
        <end position="299"/>
    </location>
</feature>
<dbReference type="PANTHER" id="PTHR43557:SF2">
    <property type="entry name" value="RIESKE DOMAIN-CONTAINING PROTEIN-RELATED"/>
    <property type="match status" value="1"/>
</dbReference>
<dbReference type="PANTHER" id="PTHR43557">
    <property type="entry name" value="APOPTOSIS-INDUCING FACTOR 1"/>
    <property type="match status" value="1"/>
</dbReference>
<feature type="domain" description="Reductase C-terminal" evidence="6">
    <location>
        <begin position="332"/>
        <end position="406"/>
    </location>
</feature>
<comment type="cofactor">
    <cofactor evidence="1">
        <name>FAD</name>
        <dbReference type="ChEBI" id="CHEBI:57692"/>
    </cofactor>
</comment>
<sequence length="412" mass="43453">MTAGTTPARIAIVGTGPAGIAAADALRAAGHDGEIVIVGEEAHAPYDRPPLSKQVLAGTWPLEKARLRTRDELAAAGTDLQLSTRAVSLDVEAHRLELDSGRSLPYDALLIASGVRARTLPAAQGLTGVHLLRGLDDALALRTALAGAQRVAVVGSGFLGAEVAAVCRTHGRDVTLIGSRALPMQEQVGDRIGAMIAEMHHDHGVHLELGVPAVSCTEADRHVTGVTLADGRTIPADLVVVAVGSEPAVDWLRGSAVPLTAADEDGAGGVRCDATGRAADDVWAIGDVAAWWEPGLRRHLRVEHRLTANEHALRSAQDILGLPVEHTPAVPYFWSDQFDLKLQSFGLPARQHRFEVVDGAVEDRRFVAVCADDADRIVGVVGAGMFKALRRWRQALAEGRTMEEAAAPALAP</sequence>
<dbReference type="PRINTS" id="PR00368">
    <property type="entry name" value="FADPNR"/>
</dbReference>
<evidence type="ECO:0000256" key="1">
    <source>
        <dbReference type="ARBA" id="ARBA00001974"/>
    </source>
</evidence>
<evidence type="ECO:0000259" key="5">
    <source>
        <dbReference type="Pfam" id="PF07992"/>
    </source>
</evidence>